<keyword evidence="1" id="KW-0489">Methyltransferase</keyword>
<dbReference type="GO" id="GO:0032259">
    <property type="term" value="P:methylation"/>
    <property type="evidence" value="ECO:0007669"/>
    <property type="project" value="UniProtKB-KW"/>
</dbReference>
<dbReference type="EMBL" id="JABFJV010000360">
    <property type="protein sequence ID" value="NOK38750.1"/>
    <property type="molecule type" value="Genomic_DNA"/>
</dbReference>
<proteinExistence type="predicted"/>
<evidence type="ECO:0000313" key="2">
    <source>
        <dbReference type="Proteomes" id="UP000563426"/>
    </source>
</evidence>
<accession>A0A3A8HJL8</accession>
<dbReference type="GO" id="GO:0008168">
    <property type="term" value="F:methyltransferase activity"/>
    <property type="evidence" value="ECO:0007669"/>
    <property type="project" value="UniProtKB-KW"/>
</dbReference>
<gene>
    <name evidence="1" type="ORF">HMI49_36730</name>
</gene>
<dbReference type="Gene3D" id="3.40.50.150">
    <property type="entry name" value="Vaccinia Virus protein VP39"/>
    <property type="match status" value="1"/>
</dbReference>
<comment type="caution">
    <text evidence="1">The sequence shown here is derived from an EMBL/GenBank/DDBJ whole genome shotgun (WGS) entry which is preliminary data.</text>
</comment>
<dbReference type="AlphaFoldDB" id="A0A3A8HJL8"/>
<sequence length="343" mass="39215">MRQPIFSVHGAALPVAPETNHLLLVNGPREEAPTPEEAFTEAREWLDALHSRMMQGPDDTLHQGMTDLHGGLIERRRQWSPEVWKRFCLELARKHPMRPFLHQCPFTRHAFERPRGYAGDAALIDYLYMDHAADELHAGREIYRYMHGQPSARSVRERRELLARMMDETAERRPDGRVLSVACGHLREAESSRAVAERRLEELIAFDQDPVSLAEISRLHPDGIVRPVCGSVRSLLAGKAVFKDLDFAYSAGLYDYLSDSVAARLTALLFHMLRPGGRLLVANFAVHPPETGYMEAFMDWWLTYRDEDGMRGLLSETPLEEVANVRLFRDSQDNVIYLEATRQ</sequence>
<dbReference type="InterPro" id="IPR029063">
    <property type="entry name" value="SAM-dependent_MTases_sf"/>
</dbReference>
<dbReference type="Proteomes" id="UP000563426">
    <property type="component" value="Unassembled WGS sequence"/>
</dbReference>
<organism evidence="1 2">
    <name type="scientific">Corallococcus exercitus</name>
    <dbReference type="NCBI Taxonomy" id="2316736"/>
    <lineage>
        <taxon>Bacteria</taxon>
        <taxon>Pseudomonadati</taxon>
        <taxon>Myxococcota</taxon>
        <taxon>Myxococcia</taxon>
        <taxon>Myxococcales</taxon>
        <taxon>Cystobacterineae</taxon>
        <taxon>Myxococcaceae</taxon>
        <taxon>Corallococcus</taxon>
    </lineage>
</organism>
<keyword evidence="2" id="KW-1185">Reference proteome</keyword>
<name>A0A3A8HJL8_9BACT</name>
<dbReference type="SUPFAM" id="SSF53335">
    <property type="entry name" value="S-adenosyl-L-methionine-dependent methyltransferases"/>
    <property type="match status" value="1"/>
</dbReference>
<dbReference type="CDD" id="cd02440">
    <property type="entry name" value="AdoMet_MTases"/>
    <property type="match status" value="1"/>
</dbReference>
<keyword evidence="1" id="KW-0808">Transferase</keyword>
<dbReference type="OrthoDB" id="428497at2"/>
<dbReference type="RefSeq" id="WP_120529102.1">
    <property type="nucleotide sequence ID" value="NZ_JABFJV010000360.1"/>
</dbReference>
<evidence type="ECO:0000313" key="1">
    <source>
        <dbReference type="EMBL" id="NOK38750.1"/>
    </source>
</evidence>
<reference evidence="1 2" key="1">
    <citation type="submission" date="2020-05" db="EMBL/GenBank/DDBJ databases">
        <authorList>
            <person name="Whitworth D."/>
        </authorList>
    </citation>
    <scope>NUCLEOTIDE SEQUENCE [LARGE SCALE GENOMIC DNA]</scope>
    <source>
        <strain evidence="1 2">AB043B</strain>
    </source>
</reference>
<protein>
    <submittedName>
        <fullName evidence="1">Class I SAM-dependent methyltransferase</fullName>
    </submittedName>
</protein>